<keyword evidence="6" id="KW-0862">Zinc</keyword>
<feature type="transmembrane region" description="Helical" evidence="7">
    <location>
        <begin position="209"/>
        <end position="232"/>
    </location>
</feature>
<feature type="transmembrane region" description="Helical" evidence="7">
    <location>
        <begin position="180"/>
        <end position="203"/>
    </location>
</feature>
<evidence type="ECO:0000313" key="8">
    <source>
        <dbReference type="EMBL" id="KEP54457.1"/>
    </source>
</evidence>
<evidence type="ECO:0000256" key="3">
    <source>
        <dbReference type="ARBA" id="ARBA00022692"/>
    </source>
</evidence>
<gene>
    <name evidence="8" type="ORF">V565_016860</name>
</gene>
<dbReference type="Proteomes" id="UP000027456">
    <property type="component" value="Unassembled WGS sequence"/>
</dbReference>
<feature type="transmembrane region" description="Helical" evidence="7">
    <location>
        <begin position="304"/>
        <end position="326"/>
    </location>
</feature>
<comment type="caution">
    <text evidence="8">The sequence shown here is derived from an EMBL/GenBank/DDBJ whole genome shotgun (WGS) entry which is preliminary data.</text>
</comment>
<evidence type="ECO:0000256" key="4">
    <source>
        <dbReference type="ARBA" id="ARBA00022989"/>
    </source>
</evidence>
<comment type="similarity">
    <text evidence="2">Belongs to the ADIPOR family.</text>
</comment>
<proteinExistence type="inferred from homology"/>
<dbReference type="STRING" id="1423351.A0A074SX52"/>
<comment type="subcellular location">
    <subcellularLocation>
        <location evidence="1">Membrane</location>
        <topology evidence="1">Multi-pass membrane protein</topology>
    </subcellularLocation>
</comment>
<dbReference type="AlphaFoldDB" id="A0A074SX52"/>
<keyword evidence="3 7" id="KW-0812">Transmembrane</keyword>
<accession>A0A074SX52</accession>
<dbReference type="PANTHER" id="PTHR20855">
    <property type="entry name" value="ADIPOR/PROGESTIN RECEPTOR-RELATED"/>
    <property type="match status" value="1"/>
</dbReference>
<keyword evidence="6" id="KW-0479">Metal-binding</keyword>
<sequence length="349" mass="39641">MNDTHSYIRMLDVKIIPIIDVDNLYHIDPRITKHWWSYISSDTTTHHPNQMNPTKKSSEAPPRLYPLLTFEELPKWLQSNSFIQKGYRRPQNSWSGCVRSLYQYLHNETVNIHSHLWGAMVFVFLLLETWRSPSNHESVTWHDPVGFGIFLAAAVFCMGASALFHTANCHSPMVARKCHALDYTGIVVLTVGSFYPCVYYGFYCDPYLQVTYLATITVAGVGAACIVLSPGYSTPSYRWARTTVFLALGLTAIVPVLHGLWLYGSIRLRQEMGLLWLLASGALYVVGALIYASRLPERWYPGRFDYFGASHQIFHVCVVLAALSHYQCITTAFEHRHGLQRGLCDILQA</sequence>
<feature type="binding site" evidence="6">
    <location>
        <position position="165"/>
    </location>
    <ligand>
        <name>Zn(2+)</name>
        <dbReference type="ChEBI" id="CHEBI:29105"/>
    </ligand>
</feature>
<evidence type="ECO:0000256" key="2">
    <source>
        <dbReference type="ARBA" id="ARBA00007018"/>
    </source>
</evidence>
<evidence type="ECO:0000313" key="9">
    <source>
        <dbReference type="Proteomes" id="UP000027456"/>
    </source>
</evidence>
<dbReference type="OrthoDB" id="529367at2759"/>
<dbReference type="PANTHER" id="PTHR20855:SF52">
    <property type="entry name" value="ADIPONECTIN RECEPTOR PROTEIN"/>
    <property type="match status" value="1"/>
</dbReference>
<evidence type="ECO:0000256" key="1">
    <source>
        <dbReference type="ARBA" id="ARBA00004141"/>
    </source>
</evidence>
<dbReference type="GO" id="GO:0046872">
    <property type="term" value="F:metal ion binding"/>
    <property type="evidence" value="ECO:0007669"/>
    <property type="project" value="UniProtKB-KW"/>
</dbReference>
<protein>
    <submittedName>
        <fullName evidence="8">Putative hemolysin-III channel protein Izh2</fullName>
    </submittedName>
</protein>
<name>A0A074SX52_9AGAM</name>
<dbReference type="InterPro" id="IPR004254">
    <property type="entry name" value="AdipoR/HlyIII-related"/>
</dbReference>
<reference evidence="8 9" key="1">
    <citation type="submission" date="2013-12" db="EMBL/GenBank/DDBJ databases">
        <authorList>
            <person name="Cubeta M."/>
            <person name="Pakala S."/>
            <person name="Fedorova N."/>
            <person name="Thomas E."/>
            <person name="Dean R."/>
            <person name="Jabaji S."/>
            <person name="Neate S."/>
            <person name="Toda T."/>
            <person name="Tavantzis S."/>
            <person name="Vilgalys R."/>
            <person name="Bharathan N."/>
            <person name="Pakala S."/>
            <person name="Losada L.S."/>
            <person name="Zafar N."/>
            <person name="Nierman W."/>
        </authorList>
    </citation>
    <scope>NUCLEOTIDE SEQUENCE [LARGE SCALE GENOMIC DNA]</scope>
    <source>
        <strain evidence="8 9">123E</strain>
    </source>
</reference>
<evidence type="ECO:0000256" key="6">
    <source>
        <dbReference type="PIRSR" id="PIRSR604254-1"/>
    </source>
</evidence>
<dbReference type="HOGENOM" id="CLU_023075_2_1_1"/>
<keyword evidence="9" id="KW-1185">Reference proteome</keyword>
<keyword evidence="4 7" id="KW-1133">Transmembrane helix</keyword>
<evidence type="ECO:0000256" key="7">
    <source>
        <dbReference type="SAM" id="Phobius"/>
    </source>
</evidence>
<feature type="binding site" evidence="6">
    <location>
        <position position="315"/>
    </location>
    <ligand>
        <name>Zn(2+)</name>
        <dbReference type="ChEBI" id="CHEBI:29105"/>
    </ligand>
</feature>
<keyword evidence="5 7" id="KW-0472">Membrane</keyword>
<feature type="transmembrane region" description="Helical" evidence="7">
    <location>
        <begin position="274"/>
        <end position="292"/>
    </location>
</feature>
<evidence type="ECO:0000256" key="5">
    <source>
        <dbReference type="ARBA" id="ARBA00023136"/>
    </source>
</evidence>
<feature type="transmembrane region" description="Helical" evidence="7">
    <location>
        <begin position="244"/>
        <end position="262"/>
    </location>
</feature>
<feature type="binding site" evidence="6">
    <location>
        <position position="311"/>
    </location>
    <ligand>
        <name>Zn(2+)</name>
        <dbReference type="ChEBI" id="CHEBI:29105"/>
    </ligand>
</feature>
<dbReference type="GO" id="GO:0016020">
    <property type="term" value="C:membrane"/>
    <property type="evidence" value="ECO:0007669"/>
    <property type="project" value="UniProtKB-SubCell"/>
</dbReference>
<dbReference type="GO" id="GO:0038023">
    <property type="term" value="F:signaling receptor activity"/>
    <property type="evidence" value="ECO:0007669"/>
    <property type="project" value="TreeGrafter"/>
</dbReference>
<organism evidence="8 9">
    <name type="scientific">Rhizoctonia solani 123E</name>
    <dbReference type="NCBI Taxonomy" id="1423351"/>
    <lineage>
        <taxon>Eukaryota</taxon>
        <taxon>Fungi</taxon>
        <taxon>Dikarya</taxon>
        <taxon>Basidiomycota</taxon>
        <taxon>Agaricomycotina</taxon>
        <taxon>Agaricomycetes</taxon>
        <taxon>Cantharellales</taxon>
        <taxon>Ceratobasidiaceae</taxon>
        <taxon>Rhizoctonia</taxon>
    </lineage>
</organism>
<dbReference type="Pfam" id="PF03006">
    <property type="entry name" value="HlyIII"/>
    <property type="match status" value="1"/>
</dbReference>
<dbReference type="EMBL" id="AZST01000027">
    <property type="protein sequence ID" value="KEP54457.1"/>
    <property type="molecule type" value="Genomic_DNA"/>
</dbReference>
<feature type="transmembrane region" description="Helical" evidence="7">
    <location>
        <begin position="147"/>
        <end position="168"/>
    </location>
</feature>
<dbReference type="GO" id="GO:0006882">
    <property type="term" value="P:intracellular zinc ion homeostasis"/>
    <property type="evidence" value="ECO:0007669"/>
    <property type="project" value="TreeGrafter"/>
</dbReference>